<dbReference type="InterPro" id="IPR010718">
    <property type="entry name" value="DUF1294"/>
</dbReference>
<dbReference type="EMBL" id="OLKH01000052">
    <property type="protein sequence ID" value="SPE76330.1"/>
    <property type="molecule type" value="Genomic_DNA"/>
</dbReference>
<feature type="transmembrane region" description="Helical" evidence="1">
    <location>
        <begin position="51"/>
        <end position="69"/>
    </location>
</feature>
<accession>A0A2N9P7L2</accession>
<organism evidence="2 3">
    <name type="scientific">Flavobacterium columnare</name>
    <dbReference type="NCBI Taxonomy" id="996"/>
    <lineage>
        <taxon>Bacteria</taxon>
        <taxon>Pseudomonadati</taxon>
        <taxon>Bacteroidota</taxon>
        <taxon>Flavobacteriia</taxon>
        <taxon>Flavobacteriales</taxon>
        <taxon>Flavobacteriaceae</taxon>
        <taxon>Flavobacterium</taxon>
    </lineage>
</organism>
<evidence type="ECO:0008006" key="4">
    <source>
        <dbReference type="Google" id="ProtNLM"/>
    </source>
</evidence>
<dbReference type="GO" id="GO:0003676">
    <property type="term" value="F:nucleic acid binding"/>
    <property type="evidence" value="ECO:0007669"/>
    <property type="project" value="InterPro"/>
</dbReference>
<keyword evidence="1" id="KW-0472">Membrane</keyword>
<dbReference type="AlphaFoldDB" id="A0A2N9P7L2"/>
<keyword evidence="1" id="KW-0812">Transmembrane</keyword>
<feature type="transmembrane region" description="Helical" evidence="1">
    <location>
        <begin position="12"/>
        <end position="31"/>
    </location>
</feature>
<evidence type="ECO:0000313" key="2">
    <source>
        <dbReference type="EMBL" id="SPE76330.1"/>
    </source>
</evidence>
<evidence type="ECO:0000313" key="3">
    <source>
        <dbReference type="Proteomes" id="UP000238180"/>
    </source>
</evidence>
<sequence length="98" mass="11340">MTTFEIFKIIDLMKIFLPYLLAVNIISLFLFGIDKFLAIKDKRRIPEKDLLGMSLIGGAFGGLLGMFVFKHKTSKMSFIWRFVVIFIVNVVGIYFLLR</sequence>
<keyword evidence="1" id="KW-1133">Transmembrane helix</keyword>
<proteinExistence type="predicted"/>
<evidence type="ECO:0000256" key="1">
    <source>
        <dbReference type="SAM" id="Phobius"/>
    </source>
</evidence>
<dbReference type="Proteomes" id="UP000238180">
    <property type="component" value="Unassembled WGS sequence"/>
</dbReference>
<protein>
    <recommendedName>
        <fullName evidence="4">DUF1294 domain-containing protein</fullName>
    </recommendedName>
</protein>
<dbReference type="PIRSF" id="PIRSF002599">
    <property type="entry name" value="Cold_shock_A"/>
    <property type="match status" value="1"/>
</dbReference>
<name>A0A2N9P7L2_9FLAO</name>
<dbReference type="InterPro" id="IPR012156">
    <property type="entry name" value="Cold_shock_CspA"/>
</dbReference>
<dbReference type="RefSeq" id="WP_258129685.1">
    <property type="nucleotide sequence ID" value="NZ_OLKH01000052.1"/>
</dbReference>
<gene>
    <name evidence="2" type="ORF">FLACOL_00309</name>
</gene>
<reference evidence="2 3" key="1">
    <citation type="submission" date="2018-02" db="EMBL/GenBank/DDBJ databases">
        <authorList>
            <person name="Cohen D.B."/>
            <person name="Kent A.D."/>
        </authorList>
    </citation>
    <scope>NUCLEOTIDE SEQUENCE [LARGE SCALE GENOMIC DNA]</scope>
    <source>
        <strain evidence="2">CIP109753</strain>
    </source>
</reference>
<feature type="transmembrane region" description="Helical" evidence="1">
    <location>
        <begin position="78"/>
        <end position="97"/>
    </location>
</feature>
<dbReference type="Pfam" id="PF06961">
    <property type="entry name" value="DUF1294"/>
    <property type="match status" value="1"/>
</dbReference>